<evidence type="ECO:0000256" key="1">
    <source>
        <dbReference type="ARBA" id="ARBA00010233"/>
    </source>
</evidence>
<sequence length="305" mass="33105">MIIPKPLFTGARVALIAPSGPVPEGRLEPAVASVQALGLEPVVFPSCTMRHGYLAGYDRERAADFNNAFSDASIHGVICIRGGYGAQRLMDRIDWTAIAKTPKVFCGYSDVTILHLMLNQRCGFVTYHTPMPATEWYAGLDEYTERSLKNAIFGVQEPNILNPDGMPLYTIAKGVSHGVLTGGNLSLLAASLGTPYEIETKDKILFIEDIGETPYRIDRMLLMLKQAGKLRACAGILLGAFTDCAAPDPAESLTLREVITELLLDEGKPILGALQCGHIMPTMSLPLGVNVNLDATNRTLRVLEY</sequence>
<reference evidence="11 14" key="2">
    <citation type="journal article" date="2019" name="Nat. Med.">
        <title>A library of human gut bacterial isolates paired with longitudinal multiomics data enables mechanistic microbiome research.</title>
        <authorList>
            <person name="Poyet M."/>
            <person name="Groussin M."/>
            <person name="Gibbons S.M."/>
            <person name="Avila-Pacheco J."/>
            <person name="Jiang X."/>
            <person name="Kearney S.M."/>
            <person name="Perrotta A.R."/>
            <person name="Berdy B."/>
            <person name="Zhao S."/>
            <person name="Lieberman T.D."/>
            <person name="Swanson P.K."/>
            <person name="Smith M."/>
            <person name="Roesemann S."/>
            <person name="Alexander J.E."/>
            <person name="Rich S.A."/>
            <person name="Livny J."/>
            <person name="Vlamakis H."/>
            <person name="Clish C."/>
            <person name="Bullock K."/>
            <person name="Deik A."/>
            <person name="Scott J."/>
            <person name="Pierce K.A."/>
            <person name="Xavier R.J."/>
            <person name="Alm E.J."/>
        </authorList>
    </citation>
    <scope>NUCLEOTIDE SEQUENCE [LARGE SCALE GENOMIC DNA]</scope>
    <source>
        <strain evidence="11 14">BIOML-A4</strain>
    </source>
</reference>
<evidence type="ECO:0000259" key="8">
    <source>
        <dbReference type="Pfam" id="PF17676"/>
    </source>
</evidence>
<feature type="active site" description="Charge relay system" evidence="6">
    <location>
        <position position="208"/>
    </location>
</feature>
<evidence type="ECO:0000313" key="13">
    <source>
        <dbReference type="Proteomes" id="UP000431913"/>
    </source>
</evidence>
<evidence type="ECO:0000256" key="5">
    <source>
        <dbReference type="ARBA" id="ARBA00022825"/>
    </source>
</evidence>
<dbReference type="SUPFAM" id="SSF52317">
    <property type="entry name" value="Class I glutamine amidotransferase-like"/>
    <property type="match status" value="1"/>
</dbReference>
<evidence type="ECO:0000313" key="12">
    <source>
        <dbReference type="Proteomes" id="UP000032483"/>
    </source>
</evidence>
<evidence type="ECO:0000256" key="2">
    <source>
        <dbReference type="ARBA" id="ARBA00022645"/>
    </source>
</evidence>
<comment type="caution">
    <text evidence="9">The sequence shown here is derived from an EMBL/GenBank/DDBJ whole genome shotgun (WGS) entry which is preliminary data.</text>
</comment>
<dbReference type="PATRIC" id="fig|1550024.3.peg.184"/>
<dbReference type="PANTHER" id="PTHR30237">
    <property type="entry name" value="MURAMOYLTETRAPEPTIDE CARBOXYPEPTIDASE"/>
    <property type="match status" value="1"/>
</dbReference>
<keyword evidence="12" id="KW-1185">Reference proteome</keyword>
<dbReference type="InterPro" id="IPR029062">
    <property type="entry name" value="Class_I_gatase-like"/>
</dbReference>
<keyword evidence="5" id="KW-0720">Serine protease</keyword>
<dbReference type="Proteomes" id="UP000472755">
    <property type="component" value="Unassembled WGS sequence"/>
</dbReference>
<feature type="active site" description="Nucleophile" evidence="6">
    <location>
        <position position="109"/>
    </location>
</feature>
<feature type="domain" description="LD-carboxypeptidase C-terminal" evidence="8">
    <location>
        <begin position="178"/>
        <end position="293"/>
    </location>
</feature>
<dbReference type="InterPro" id="IPR027478">
    <property type="entry name" value="LdcA_N"/>
</dbReference>
<dbReference type="Proteomes" id="UP000032483">
    <property type="component" value="Unassembled WGS sequence"/>
</dbReference>
<dbReference type="EMBL" id="VUNJ01000002">
    <property type="protein sequence ID" value="MST90888.1"/>
    <property type="molecule type" value="Genomic_DNA"/>
</dbReference>
<evidence type="ECO:0000259" key="7">
    <source>
        <dbReference type="Pfam" id="PF02016"/>
    </source>
</evidence>
<keyword evidence="2 10" id="KW-0121">Carboxypeptidase</keyword>
<evidence type="ECO:0000313" key="10">
    <source>
        <dbReference type="EMBL" id="MST90888.1"/>
    </source>
</evidence>
<reference evidence="10 13" key="3">
    <citation type="submission" date="2019-08" db="EMBL/GenBank/DDBJ databases">
        <title>In-depth cultivation of the pig gut microbiome towards novel bacterial diversity and tailored functional studies.</title>
        <authorList>
            <person name="Wylensek D."/>
            <person name="Hitch T.C.A."/>
            <person name="Clavel T."/>
        </authorList>
    </citation>
    <scope>NUCLEOTIDE SEQUENCE [LARGE SCALE GENOMIC DNA]</scope>
    <source>
        <strain evidence="10 13">WCA3-601-WT-6J</strain>
    </source>
</reference>
<dbReference type="Proteomes" id="UP000431913">
    <property type="component" value="Unassembled WGS sequence"/>
</dbReference>
<dbReference type="PIRSF" id="PIRSF028757">
    <property type="entry name" value="LD-carboxypeptidase"/>
    <property type="match status" value="1"/>
</dbReference>
<evidence type="ECO:0000256" key="3">
    <source>
        <dbReference type="ARBA" id="ARBA00022670"/>
    </source>
</evidence>
<dbReference type="SUPFAM" id="SSF141986">
    <property type="entry name" value="LD-carboxypeptidase A C-terminal domain-like"/>
    <property type="match status" value="1"/>
</dbReference>
<organism evidence="9 12">
    <name type="scientific">Ruthenibacterium lactatiformans</name>
    <dbReference type="NCBI Taxonomy" id="1550024"/>
    <lineage>
        <taxon>Bacteria</taxon>
        <taxon>Bacillati</taxon>
        <taxon>Bacillota</taxon>
        <taxon>Clostridia</taxon>
        <taxon>Eubacteriales</taxon>
        <taxon>Oscillospiraceae</taxon>
        <taxon>Ruthenibacterium</taxon>
    </lineage>
</organism>
<proteinExistence type="inferred from homology"/>
<dbReference type="GO" id="GO:0004180">
    <property type="term" value="F:carboxypeptidase activity"/>
    <property type="evidence" value="ECO:0007669"/>
    <property type="project" value="UniProtKB-KW"/>
</dbReference>
<name>A0A0D8J3B7_9FIRM</name>
<dbReference type="EMBL" id="WMZU01000001">
    <property type="protein sequence ID" value="MTS25969.1"/>
    <property type="molecule type" value="Genomic_DNA"/>
</dbReference>
<evidence type="ECO:0000313" key="14">
    <source>
        <dbReference type="Proteomes" id="UP000472755"/>
    </source>
</evidence>
<keyword evidence="3" id="KW-0645">Protease</keyword>
<protein>
    <submittedName>
        <fullName evidence="10">LD-carboxypeptidase</fullName>
    </submittedName>
    <submittedName>
        <fullName evidence="9">Peptidase S66</fullName>
    </submittedName>
</protein>
<evidence type="ECO:0000313" key="11">
    <source>
        <dbReference type="EMBL" id="MTS25969.1"/>
    </source>
</evidence>
<dbReference type="GeneID" id="42855182"/>
<dbReference type="InterPro" id="IPR040921">
    <property type="entry name" value="Peptidase_S66C"/>
</dbReference>
<dbReference type="GO" id="GO:0008236">
    <property type="term" value="F:serine-type peptidase activity"/>
    <property type="evidence" value="ECO:0007669"/>
    <property type="project" value="UniProtKB-KW"/>
</dbReference>
<dbReference type="PANTHER" id="PTHR30237:SF2">
    <property type="entry name" value="MUREIN TETRAPEPTIDE CARBOXYPEPTIDASE"/>
    <property type="match status" value="1"/>
</dbReference>
<dbReference type="Pfam" id="PF02016">
    <property type="entry name" value="Peptidase_S66"/>
    <property type="match status" value="1"/>
</dbReference>
<accession>A0A0D8J3B7</accession>
<evidence type="ECO:0000256" key="4">
    <source>
        <dbReference type="ARBA" id="ARBA00022801"/>
    </source>
</evidence>
<evidence type="ECO:0000256" key="6">
    <source>
        <dbReference type="PIRSR" id="PIRSR028757-1"/>
    </source>
</evidence>
<reference evidence="9" key="1">
    <citation type="submission" date="2015-02" db="EMBL/GenBank/DDBJ databases">
        <title>A novel member of the family Ruminococcaceae isolated from human feces.</title>
        <authorList>
            <person name="Shkoporov A.N."/>
            <person name="Chaplin A.V."/>
            <person name="Motuzova O.V."/>
            <person name="Kafarskaia L.I."/>
            <person name="Khokhlova E.V."/>
            <person name="Efimov B.A."/>
        </authorList>
    </citation>
    <scope>NUCLEOTIDE SEQUENCE [LARGE SCALE GENOMIC DNA]</scope>
    <source>
        <strain evidence="9">585-1</strain>
    </source>
</reference>
<keyword evidence="4" id="KW-0378">Hydrolase</keyword>
<dbReference type="InterPro" id="IPR027461">
    <property type="entry name" value="Carboxypeptidase_A_C_sf"/>
</dbReference>
<gene>
    <name evidence="10" type="ORF">FYJ76_02880</name>
    <name evidence="11" type="ORF">GMD59_01555</name>
    <name evidence="9" type="ORF">TQ39_00835</name>
</gene>
<dbReference type="InterPro" id="IPR040449">
    <property type="entry name" value="Peptidase_S66_N"/>
</dbReference>
<dbReference type="AlphaFoldDB" id="A0A0D8J3B7"/>
<dbReference type="EMBL" id="JXXK01000001">
    <property type="protein sequence ID" value="KJF41397.1"/>
    <property type="molecule type" value="Genomic_DNA"/>
</dbReference>
<dbReference type="Gene3D" id="3.50.30.60">
    <property type="entry name" value="LD-carboxypeptidase A C-terminal domain-like"/>
    <property type="match status" value="1"/>
</dbReference>
<dbReference type="Pfam" id="PF17676">
    <property type="entry name" value="Peptidase_S66C"/>
    <property type="match status" value="1"/>
</dbReference>
<feature type="active site" description="Charge relay system" evidence="6">
    <location>
        <position position="278"/>
    </location>
</feature>
<comment type="similarity">
    <text evidence="1">Belongs to the peptidase S66 family.</text>
</comment>
<evidence type="ECO:0000313" key="9">
    <source>
        <dbReference type="EMBL" id="KJF41397.1"/>
    </source>
</evidence>
<dbReference type="RefSeq" id="WP_050004216.1">
    <property type="nucleotide sequence ID" value="NZ_CAQJQL010000106.1"/>
</dbReference>
<dbReference type="GO" id="GO:0006508">
    <property type="term" value="P:proteolysis"/>
    <property type="evidence" value="ECO:0007669"/>
    <property type="project" value="UniProtKB-KW"/>
</dbReference>
<feature type="domain" description="LD-carboxypeptidase N-terminal" evidence="7">
    <location>
        <begin position="13"/>
        <end position="128"/>
    </location>
</feature>
<dbReference type="Gene3D" id="3.40.50.10740">
    <property type="entry name" value="Class I glutamine amidotransferase-like"/>
    <property type="match status" value="1"/>
</dbReference>
<dbReference type="InterPro" id="IPR003507">
    <property type="entry name" value="S66_fam"/>
</dbReference>
<dbReference type="CDD" id="cd07025">
    <property type="entry name" value="Peptidase_S66"/>
    <property type="match status" value="1"/>
</dbReference>